<dbReference type="InParanoid" id="K5XN30"/>
<organism evidence="2 3">
    <name type="scientific">Agaricus bisporus var. burnettii (strain JB137-S8 / ATCC MYA-4627 / FGSC 10392)</name>
    <name type="common">White button mushroom</name>
    <dbReference type="NCBI Taxonomy" id="597362"/>
    <lineage>
        <taxon>Eukaryota</taxon>
        <taxon>Fungi</taxon>
        <taxon>Dikarya</taxon>
        <taxon>Basidiomycota</taxon>
        <taxon>Agaricomycotina</taxon>
        <taxon>Agaricomycetes</taxon>
        <taxon>Agaricomycetidae</taxon>
        <taxon>Agaricales</taxon>
        <taxon>Agaricineae</taxon>
        <taxon>Agaricaceae</taxon>
        <taxon>Agaricus</taxon>
    </lineage>
</organism>
<accession>K5XN30</accession>
<proteinExistence type="predicted"/>
<feature type="non-terminal residue" evidence="2">
    <location>
        <position position="91"/>
    </location>
</feature>
<dbReference type="Pfam" id="PF05699">
    <property type="entry name" value="Dimer_Tnp_hAT"/>
    <property type="match status" value="1"/>
</dbReference>
<dbReference type="InterPro" id="IPR008906">
    <property type="entry name" value="HATC_C_dom"/>
</dbReference>
<protein>
    <recommendedName>
        <fullName evidence="1">HAT C-terminal dimerisation domain-containing protein</fullName>
    </recommendedName>
</protein>
<dbReference type="HOGENOM" id="CLU_009123_11_0_1"/>
<dbReference type="PANTHER" id="PTHR47611">
    <property type="entry name" value="HAT DIMERISATION DOMAIN, C-TERMINAL"/>
    <property type="match status" value="1"/>
</dbReference>
<dbReference type="InterPro" id="IPR012337">
    <property type="entry name" value="RNaseH-like_sf"/>
</dbReference>
<dbReference type="GO" id="GO:0046983">
    <property type="term" value="F:protein dimerization activity"/>
    <property type="evidence" value="ECO:0007669"/>
    <property type="project" value="InterPro"/>
</dbReference>
<dbReference type="AlphaFoldDB" id="K5XN30"/>
<feature type="domain" description="HAT C-terminal dimerisation" evidence="1">
    <location>
        <begin position="1"/>
        <end position="54"/>
    </location>
</feature>
<dbReference type="SUPFAM" id="SSF53098">
    <property type="entry name" value="Ribonuclease H-like"/>
    <property type="match status" value="1"/>
</dbReference>
<sequence>YPNLSQMACDYLSIPATSVDVERAFSKGGVLLTNRRNRLVGQTIRSLLCLGDWISAGIIKDKDIVRAVSGLPDIDGDEEVEMEEGWDKIAK</sequence>
<dbReference type="GeneID" id="18829593"/>
<keyword evidence="3" id="KW-1185">Reference proteome</keyword>
<gene>
    <name evidence="2" type="ORF">AGABI1DRAFT_45527</name>
</gene>
<name>K5XN30_AGABU</name>
<evidence type="ECO:0000313" key="3">
    <source>
        <dbReference type="Proteomes" id="UP000008493"/>
    </source>
</evidence>
<dbReference type="eggNOG" id="KOG1121">
    <property type="taxonomic scope" value="Eukaryota"/>
</dbReference>
<evidence type="ECO:0000313" key="2">
    <source>
        <dbReference type="EMBL" id="EKM76035.1"/>
    </source>
</evidence>
<dbReference type="Proteomes" id="UP000008493">
    <property type="component" value="Unassembled WGS sequence"/>
</dbReference>
<reference evidence="3" key="1">
    <citation type="journal article" date="2012" name="Proc. Natl. Acad. Sci. U.S.A.">
        <title>Genome sequence of the button mushroom Agaricus bisporus reveals mechanisms governing adaptation to a humic-rich ecological niche.</title>
        <authorList>
            <person name="Morin E."/>
            <person name="Kohler A."/>
            <person name="Baker A.R."/>
            <person name="Foulongne-Oriol M."/>
            <person name="Lombard V."/>
            <person name="Nagy L.G."/>
            <person name="Ohm R.A."/>
            <person name="Patyshakuliyeva A."/>
            <person name="Brun A."/>
            <person name="Aerts A.L."/>
            <person name="Bailey A.M."/>
            <person name="Billette C."/>
            <person name="Coutinho P.M."/>
            <person name="Deakin G."/>
            <person name="Doddapaneni H."/>
            <person name="Floudas D."/>
            <person name="Grimwood J."/>
            <person name="Hilden K."/>
            <person name="Kuees U."/>
            <person name="LaButti K.M."/>
            <person name="Lapidus A."/>
            <person name="Lindquist E.A."/>
            <person name="Lucas S.M."/>
            <person name="Murat C."/>
            <person name="Riley R.W."/>
            <person name="Salamov A.A."/>
            <person name="Schmutz J."/>
            <person name="Subramanian V."/>
            <person name="Woesten H.A.B."/>
            <person name="Xu J."/>
            <person name="Eastwood D.C."/>
            <person name="Foster G.D."/>
            <person name="Sonnenberg A.S."/>
            <person name="Cullen D."/>
            <person name="de Vries R.P."/>
            <person name="Lundell T."/>
            <person name="Hibbett D.S."/>
            <person name="Henrissat B."/>
            <person name="Burton K.S."/>
            <person name="Kerrigan R.W."/>
            <person name="Challen M.P."/>
            <person name="Grigoriev I.V."/>
            <person name="Martin F."/>
        </authorList>
    </citation>
    <scope>NUCLEOTIDE SEQUENCE [LARGE SCALE GENOMIC DNA]</scope>
    <source>
        <strain evidence="3">JB137-S8 / ATCC MYA-4627 / FGSC 10392</strain>
    </source>
</reference>
<dbReference type="OrthoDB" id="1715602at2759"/>
<dbReference type="RefSeq" id="XP_007333315.1">
    <property type="nucleotide sequence ID" value="XM_007333253.1"/>
</dbReference>
<dbReference type="OMA" id="HERHQAY"/>
<evidence type="ECO:0000259" key="1">
    <source>
        <dbReference type="Pfam" id="PF05699"/>
    </source>
</evidence>
<dbReference type="EMBL" id="JH971406">
    <property type="protein sequence ID" value="EKM76035.1"/>
    <property type="molecule type" value="Genomic_DNA"/>
</dbReference>
<dbReference type="KEGG" id="abp:AGABI1DRAFT45527"/>
<dbReference type="PANTHER" id="PTHR47611:SF1">
    <property type="entry name" value="CCHC-TYPE DOMAIN-CONTAINING PROTEIN"/>
    <property type="match status" value="1"/>
</dbReference>